<reference evidence="3 4" key="1">
    <citation type="submission" date="2022-12" db="EMBL/GenBank/DDBJ databases">
        <title>Chromosome-level genome of Tegillarca granosa.</title>
        <authorList>
            <person name="Kim J."/>
        </authorList>
    </citation>
    <scope>NUCLEOTIDE SEQUENCE [LARGE SCALE GENOMIC DNA]</scope>
    <source>
        <strain evidence="3">Teg-2019</strain>
        <tissue evidence="3">Adductor muscle</tissue>
    </source>
</reference>
<dbReference type="PANTHER" id="PTHR12947:SF13">
    <property type="entry name" value="FI19924P1"/>
    <property type="match status" value="1"/>
</dbReference>
<dbReference type="InterPro" id="IPR000555">
    <property type="entry name" value="JAMM/MPN+_dom"/>
</dbReference>
<dbReference type="PANTHER" id="PTHR12947">
    <property type="entry name" value="AMSH-LIKE PROTEASE"/>
    <property type="match status" value="1"/>
</dbReference>
<dbReference type="Proteomes" id="UP001217089">
    <property type="component" value="Unassembled WGS sequence"/>
</dbReference>
<accession>A0ABQ9FPS1</accession>
<keyword evidence="4" id="KW-1185">Reference proteome</keyword>
<evidence type="ECO:0000313" key="4">
    <source>
        <dbReference type="Proteomes" id="UP001217089"/>
    </source>
</evidence>
<dbReference type="SUPFAM" id="SSF102712">
    <property type="entry name" value="JAB1/MPN domain"/>
    <property type="match status" value="1"/>
</dbReference>
<evidence type="ECO:0000313" key="3">
    <source>
        <dbReference type="EMBL" id="KAJ8318632.1"/>
    </source>
</evidence>
<dbReference type="Gene3D" id="3.40.140.10">
    <property type="entry name" value="Cytidine Deaminase, domain 2"/>
    <property type="match status" value="1"/>
</dbReference>
<proteinExistence type="predicted"/>
<name>A0ABQ9FPS1_TEGGR</name>
<dbReference type="PROSITE" id="PS50249">
    <property type="entry name" value="MPN"/>
    <property type="match status" value="1"/>
</dbReference>
<comment type="caution">
    <text evidence="3">The sequence shown here is derived from an EMBL/GenBank/DDBJ whole genome shotgun (WGS) entry which is preliminary data.</text>
</comment>
<protein>
    <recommendedName>
        <fullName evidence="2">MPN domain-containing protein</fullName>
    </recommendedName>
</protein>
<feature type="region of interest" description="Disordered" evidence="1">
    <location>
        <begin position="1"/>
        <end position="40"/>
    </location>
</feature>
<evidence type="ECO:0000256" key="1">
    <source>
        <dbReference type="SAM" id="MobiDB-lite"/>
    </source>
</evidence>
<evidence type="ECO:0000259" key="2">
    <source>
        <dbReference type="PROSITE" id="PS50249"/>
    </source>
</evidence>
<dbReference type="InterPro" id="IPR037518">
    <property type="entry name" value="MPN"/>
</dbReference>
<organism evidence="3 4">
    <name type="scientific">Tegillarca granosa</name>
    <name type="common">Malaysian cockle</name>
    <name type="synonym">Anadara granosa</name>
    <dbReference type="NCBI Taxonomy" id="220873"/>
    <lineage>
        <taxon>Eukaryota</taxon>
        <taxon>Metazoa</taxon>
        <taxon>Spiralia</taxon>
        <taxon>Lophotrochozoa</taxon>
        <taxon>Mollusca</taxon>
        <taxon>Bivalvia</taxon>
        <taxon>Autobranchia</taxon>
        <taxon>Pteriomorphia</taxon>
        <taxon>Arcoida</taxon>
        <taxon>Arcoidea</taxon>
        <taxon>Arcidae</taxon>
        <taxon>Tegillarca</taxon>
    </lineage>
</organism>
<feature type="domain" description="MPN" evidence="2">
    <location>
        <begin position="137"/>
        <end position="266"/>
    </location>
</feature>
<dbReference type="Pfam" id="PF01398">
    <property type="entry name" value="JAB"/>
    <property type="match status" value="1"/>
</dbReference>
<gene>
    <name evidence="3" type="ORF">KUTeg_003723</name>
</gene>
<feature type="compositionally biased region" description="Basic and acidic residues" evidence="1">
    <location>
        <begin position="7"/>
        <end position="40"/>
    </location>
</feature>
<dbReference type="EMBL" id="JARBDR010000214">
    <property type="protein sequence ID" value="KAJ8318632.1"/>
    <property type="molecule type" value="Genomic_DNA"/>
</dbReference>
<sequence>MRRKEKRKNEDNKRKLRENKRDFGYKKKPDRRKKQEQQERYRIEAEAKWLQEQEDRLREIKEQEMMKNIDQEQKDERVGIYTDRTTQEGLNNQKPTIPSGTGSLAFIPNNLGDGRKVEKNLINDPNRAQSLPSIPDRELKKNLVINDSQDIYYYYINACGWDDGYSRNAFSITHVLVPKQTGTSDSCVAEDEEKIFDYQDPRDLITLGWIHTHPTQTAFLSSVDMHNQYGYQAMMPEAIAINWIFHIDTRQRIIRDRKIMEVILEL</sequence>